<proteinExistence type="predicted"/>
<accession>A0ABV9KYC4</accession>
<dbReference type="InterPro" id="IPR058512">
    <property type="entry name" value="DUF8199"/>
</dbReference>
<protein>
    <recommendedName>
        <fullName evidence="3">Secreted protein</fullName>
    </recommendedName>
</protein>
<gene>
    <name evidence="1" type="ORF">ACFO6W_15180</name>
</gene>
<evidence type="ECO:0000313" key="2">
    <source>
        <dbReference type="Proteomes" id="UP001596023"/>
    </source>
</evidence>
<organism evidence="1 2">
    <name type="scientific">Dysgonomonas termitidis</name>
    <dbReference type="NCBI Taxonomy" id="1516126"/>
    <lineage>
        <taxon>Bacteria</taxon>
        <taxon>Pseudomonadati</taxon>
        <taxon>Bacteroidota</taxon>
        <taxon>Bacteroidia</taxon>
        <taxon>Bacteroidales</taxon>
        <taxon>Dysgonomonadaceae</taxon>
        <taxon>Dysgonomonas</taxon>
    </lineage>
</organism>
<sequence length="155" mass="17666">MRRFISIFLSLIILVVGAHPVLAMHFCAGDLFSVNLTKANQQNHFCCEKMENMPTEDCGSKSHSHHKPHSAFTEEHDNCCTFKQVKLSTDDFNHQIQQSSLNNILPSFFNVWFVLYSAVNYLESDSSVIVQHIFPPGGLDKLNIDLLAYICTYRI</sequence>
<dbReference type="RefSeq" id="WP_379997887.1">
    <property type="nucleotide sequence ID" value="NZ_JBHSGN010000090.1"/>
</dbReference>
<comment type="caution">
    <text evidence="1">The sequence shown here is derived from an EMBL/GenBank/DDBJ whole genome shotgun (WGS) entry which is preliminary data.</text>
</comment>
<keyword evidence="2" id="KW-1185">Reference proteome</keyword>
<dbReference type="EMBL" id="JBHSGN010000090">
    <property type="protein sequence ID" value="MFC4675043.1"/>
    <property type="molecule type" value="Genomic_DNA"/>
</dbReference>
<evidence type="ECO:0008006" key="3">
    <source>
        <dbReference type="Google" id="ProtNLM"/>
    </source>
</evidence>
<dbReference type="Proteomes" id="UP001596023">
    <property type="component" value="Unassembled WGS sequence"/>
</dbReference>
<reference evidence="2" key="1">
    <citation type="journal article" date="2019" name="Int. J. Syst. Evol. Microbiol.">
        <title>The Global Catalogue of Microorganisms (GCM) 10K type strain sequencing project: providing services to taxonomists for standard genome sequencing and annotation.</title>
        <authorList>
            <consortium name="The Broad Institute Genomics Platform"/>
            <consortium name="The Broad Institute Genome Sequencing Center for Infectious Disease"/>
            <person name="Wu L."/>
            <person name="Ma J."/>
        </authorList>
    </citation>
    <scope>NUCLEOTIDE SEQUENCE [LARGE SCALE GENOMIC DNA]</scope>
    <source>
        <strain evidence="2">CCUG 66188</strain>
    </source>
</reference>
<evidence type="ECO:0000313" key="1">
    <source>
        <dbReference type="EMBL" id="MFC4675043.1"/>
    </source>
</evidence>
<name>A0ABV9KYC4_9BACT</name>
<dbReference type="Pfam" id="PF26622">
    <property type="entry name" value="DUF8199"/>
    <property type="match status" value="1"/>
</dbReference>